<keyword evidence="3" id="KW-1185">Reference proteome</keyword>
<feature type="region of interest" description="Disordered" evidence="1">
    <location>
        <begin position="296"/>
        <end position="318"/>
    </location>
</feature>
<feature type="compositionally biased region" description="Polar residues" evidence="1">
    <location>
        <begin position="1"/>
        <end position="29"/>
    </location>
</feature>
<name>A0A2J7ZVS9_9CHLO</name>
<dbReference type="Proteomes" id="UP000236333">
    <property type="component" value="Unassembled WGS sequence"/>
</dbReference>
<organism evidence="2 3">
    <name type="scientific">Tetrabaena socialis</name>
    <dbReference type="NCBI Taxonomy" id="47790"/>
    <lineage>
        <taxon>Eukaryota</taxon>
        <taxon>Viridiplantae</taxon>
        <taxon>Chlorophyta</taxon>
        <taxon>core chlorophytes</taxon>
        <taxon>Chlorophyceae</taxon>
        <taxon>CS clade</taxon>
        <taxon>Chlamydomonadales</taxon>
        <taxon>Tetrabaenaceae</taxon>
        <taxon>Tetrabaena</taxon>
    </lineage>
</organism>
<gene>
    <name evidence="2" type="ORF">TSOC_009488</name>
</gene>
<reference evidence="2 3" key="1">
    <citation type="journal article" date="2017" name="Mol. Biol. Evol.">
        <title>The 4-celled Tetrabaena socialis nuclear genome reveals the essential components for genetic control of cell number at the origin of multicellularity in the volvocine lineage.</title>
        <authorList>
            <person name="Featherston J."/>
            <person name="Arakaki Y."/>
            <person name="Hanschen E.R."/>
            <person name="Ferris P.J."/>
            <person name="Michod R.E."/>
            <person name="Olson B.J.S.C."/>
            <person name="Nozaki H."/>
            <person name="Durand P.M."/>
        </authorList>
    </citation>
    <scope>NUCLEOTIDE SEQUENCE [LARGE SCALE GENOMIC DNA]</scope>
    <source>
        <strain evidence="2 3">NIES-571</strain>
    </source>
</reference>
<feature type="region of interest" description="Disordered" evidence="1">
    <location>
        <begin position="134"/>
        <end position="194"/>
    </location>
</feature>
<sequence length="437" mass="45218">MDAHSGTASSAQGPLAQSSSPIGPKSNVTDEAVSGAGRCDGSKVHFELTPGILVADKRDQHLSITCGCKACVDAVPKKNKRPRMGPPKWLKHCGAATPPPAWKQSIKVDGAFSLRGKPLPLKSWAEINGSVLVHTPSGADRGTRLERTATSQPQNQQVPVGPQPTKGSGSGAGVPKDGMKAKKSGGRKEVHAGTDAASPMVWNLENPLGEAGSLATAAAAVLTMRVVPGSIVRRRDSGQLGWVQHLLPHQVEAADADTHVGASLANVQVVPVVRGCDMAQGDAASPEQLFLLDTRPAPRPELPGAAAAGAGGGGTGGHVGRAQPFNSKVGEATAPQRGAAQRTRDSGEMWALEEVVEVLKDVNVPASNECYQVRVKFVTNMQGAVEVHTAVAETGWRTDSPATAAMDDDWVTMPVPGDAGAKGSVEVQQRARADGVL</sequence>
<feature type="region of interest" description="Disordered" evidence="1">
    <location>
        <begin position="1"/>
        <end position="40"/>
    </location>
</feature>
<evidence type="ECO:0000313" key="2">
    <source>
        <dbReference type="EMBL" id="PNH04348.1"/>
    </source>
</evidence>
<proteinExistence type="predicted"/>
<feature type="compositionally biased region" description="Low complexity" evidence="1">
    <location>
        <begin position="152"/>
        <end position="164"/>
    </location>
</feature>
<protein>
    <submittedName>
        <fullName evidence="2">Uncharacterized protein</fullName>
    </submittedName>
</protein>
<dbReference type="EMBL" id="PGGS01000397">
    <property type="protein sequence ID" value="PNH04348.1"/>
    <property type="molecule type" value="Genomic_DNA"/>
</dbReference>
<feature type="compositionally biased region" description="Gly residues" evidence="1">
    <location>
        <begin position="309"/>
        <end position="318"/>
    </location>
</feature>
<comment type="caution">
    <text evidence="2">The sequence shown here is derived from an EMBL/GenBank/DDBJ whole genome shotgun (WGS) entry which is preliminary data.</text>
</comment>
<evidence type="ECO:0000313" key="3">
    <source>
        <dbReference type="Proteomes" id="UP000236333"/>
    </source>
</evidence>
<feature type="region of interest" description="Disordered" evidence="1">
    <location>
        <begin position="417"/>
        <end position="437"/>
    </location>
</feature>
<accession>A0A2J7ZVS9</accession>
<dbReference type="AlphaFoldDB" id="A0A2J7ZVS9"/>
<evidence type="ECO:0000256" key="1">
    <source>
        <dbReference type="SAM" id="MobiDB-lite"/>
    </source>
</evidence>